<dbReference type="Pfam" id="PF08659">
    <property type="entry name" value="KR"/>
    <property type="match status" value="1"/>
</dbReference>
<dbReference type="Gene3D" id="3.10.129.110">
    <property type="entry name" value="Polyketide synthase dehydratase"/>
    <property type="match status" value="1"/>
</dbReference>
<dbReference type="InterPro" id="IPR016036">
    <property type="entry name" value="Malonyl_transacylase_ACP-bd"/>
</dbReference>
<dbReference type="SMART" id="SM00822">
    <property type="entry name" value="PKS_KR"/>
    <property type="match status" value="1"/>
</dbReference>
<feature type="region of interest" description="N-terminal hotdog fold" evidence="4">
    <location>
        <begin position="2410"/>
        <end position="2540"/>
    </location>
</feature>
<dbReference type="InterPro" id="IPR049551">
    <property type="entry name" value="PKS_DH_C"/>
</dbReference>
<dbReference type="InterPro" id="IPR014043">
    <property type="entry name" value="Acyl_transferase_dom"/>
</dbReference>
<dbReference type="InterPro" id="IPR036736">
    <property type="entry name" value="ACP-like_sf"/>
</dbReference>
<feature type="compositionally biased region" description="Basic residues" evidence="5">
    <location>
        <begin position="1701"/>
        <end position="1712"/>
    </location>
</feature>
<dbReference type="InterPro" id="IPR049552">
    <property type="entry name" value="PKS_DH_N"/>
</dbReference>
<dbReference type="Gene3D" id="1.10.1200.10">
    <property type="entry name" value="ACP-like"/>
    <property type="match status" value="1"/>
</dbReference>
<dbReference type="SUPFAM" id="SSF47336">
    <property type="entry name" value="ACP-like"/>
    <property type="match status" value="1"/>
</dbReference>
<dbReference type="InterPro" id="IPR014031">
    <property type="entry name" value="Ketoacyl_synth_C"/>
</dbReference>
<dbReference type="InterPro" id="IPR020807">
    <property type="entry name" value="PKS_DH"/>
</dbReference>
<dbReference type="KEGG" id="ddu:GF1_03120"/>
<dbReference type="Pfam" id="PF00698">
    <property type="entry name" value="Acyl_transf_1"/>
    <property type="match status" value="1"/>
</dbReference>
<evidence type="ECO:0000256" key="2">
    <source>
        <dbReference type="ARBA" id="ARBA00022553"/>
    </source>
</evidence>
<dbReference type="Pfam" id="PF21089">
    <property type="entry name" value="PKS_DH_N"/>
    <property type="match status" value="1"/>
</dbReference>
<feature type="domain" description="Ketosynthase family 3 (KS3)" evidence="7">
    <location>
        <begin position="688"/>
        <end position="1131"/>
    </location>
</feature>
<dbReference type="InterPro" id="IPR014030">
    <property type="entry name" value="Ketoacyl_synth_N"/>
</dbReference>
<dbReference type="Gene3D" id="3.40.47.10">
    <property type="match status" value="1"/>
</dbReference>
<dbReference type="InterPro" id="IPR052568">
    <property type="entry name" value="PKS-FAS_Synthase"/>
</dbReference>
<dbReference type="SUPFAM" id="SSF53901">
    <property type="entry name" value="Thiolase-like"/>
    <property type="match status" value="1"/>
</dbReference>
<evidence type="ECO:0000313" key="9">
    <source>
        <dbReference type="EMBL" id="BCO07936.1"/>
    </source>
</evidence>
<dbReference type="InterPro" id="IPR049900">
    <property type="entry name" value="PKS_mFAS_DH"/>
</dbReference>
<dbReference type="InterPro" id="IPR020841">
    <property type="entry name" value="PKS_Beta-ketoAc_synthase_dom"/>
</dbReference>
<dbReference type="Proteomes" id="UP001063350">
    <property type="component" value="Chromosome"/>
</dbReference>
<keyword evidence="10" id="KW-1185">Reference proteome</keyword>
<dbReference type="SUPFAM" id="SSF55048">
    <property type="entry name" value="Probable ACP-binding domain of malonyl-CoA ACP transacylase"/>
    <property type="match status" value="1"/>
</dbReference>
<feature type="active site" description="Proton acceptor; for dehydratase activity" evidence="4">
    <location>
        <position position="2445"/>
    </location>
</feature>
<dbReference type="Pfam" id="PF02801">
    <property type="entry name" value="Ketoacyl-synt_C"/>
    <property type="match status" value="1"/>
</dbReference>
<dbReference type="RefSeq" id="WP_267927872.1">
    <property type="nucleotide sequence ID" value="NZ_AP024233.1"/>
</dbReference>
<feature type="domain" description="Carrier" evidence="6">
    <location>
        <begin position="1780"/>
        <end position="1865"/>
    </location>
</feature>
<keyword evidence="3" id="KW-0808">Transferase</keyword>
<protein>
    <submittedName>
        <fullName evidence="9">Uncharacterized protein</fullName>
    </submittedName>
</protein>
<feature type="region of interest" description="Disordered" evidence="5">
    <location>
        <begin position="1642"/>
        <end position="1663"/>
    </location>
</feature>
<feature type="region of interest" description="C-terminal hotdog fold" evidence="4">
    <location>
        <begin position="2550"/>
        <end position="2701"/>
    </location>
</feature>
<dbReference type="PANTHER" id="PTHR43074:SF1">
    <property type="entry name" value="BETA-KETOACYL SYNTHASE FAMILY PROTEIN-RELATED"/>
    <property type="match status" value="1"/>
</dbReference>
<feature type="region of interest" description="Disordered" evidence="5">
    <location>
        <begin position="1694"/>
        <end position="1783"/>
    </location>
</feature>
<dbReference type="InterPro" id="IPR001227">
    <property type="entry name" value="Ac_transferase_dom_sf"/>
</dbReference>
<dbReference type="InterPro" id="IPR009081">
    <property type="entry name" value="PP-bd_ACP"/>
</dbReference>
<accession>A0A915TY53</accession>
<dbReference type="InterPro" id="IPR036291">
    <property type="entry name" value="NAD(P)-bd_dom_sf"/>
</dbReference>
<dbReference type="CDD" id="cd00833">
    <property type="entry name" value="PKS"/>
    <property type="match status" value="1"/>
</dbReference>
<dbReference type="InterPro" id="IPR013785">
    <property type="entry name" value="Aldolase_TIM"/>
</dbReference>
<evidence type="ECO:0000313" key="10">
    <source>
        <dbReference type="Proteomes" id="UP001063350"/>
    </source>
</evidence>
<keyword evidence="2" id="KW-0597">Phosphoprotein</keyword>
<gene>
    <name evidence="9" type="ORF">GF1_03120</name>
</gene>
<sequence length="2710" mass="295976">MKDSKFTKFVFTPAGLCDGTLAVAACRAGGIGILNAELLHSTDTAGTIARQLDFISAKTSAEFGLKLDTAEADLLDLAREYTSRGLRWLIVDSETLPPADKIKKLRDDGIKVLVETRNCHWPDRPADLAIDALVLKGNEAGGFVGENSTFILLQQWLRKSDVPVLIRGGLTPSVAAAAAALGAAGGVFDSQILLMEESPLALQLKPLLQGLSGNETVAVGDNETGRFFRLLRRPGAGGAVLAFIDQAAGRPLPELAELVRSRSDWFQPSSGLFPVGQDICFAGPWRERYGVLSALFREVDKAVATSLDIAVAKKPLDENSPLARSLNTPLPVVQGPMARVSDRAEFAAAVSRGGGLPVLGLALMRGKPLETLLSETATLLGEASWGVGLLGFAEKELLDEQLTLISKYRPGYAVVAGGRPEQSVRLEQEGIHAFLHIPAPELLALFLREGCRRFIFEGRECGGHIGPVNSLVLWSSMIERLQREMTEQKILPESVEILFAGGIHDALSSAMVQVMAAPLVDRGVKIGILMGSAYLFTKEIVSSRALVKTFQDQVIECNQTVSLETGPGHASRCAATGFARYFFQKQRQLQREKKSPEEIRRILDDLVLGRLRIASKGCGRLDESDSLCKLDETRQKEEGMYMVGQVAILRDRPTDIATLHREVTQEAIRLLEGRLPKPAPLKTRASSPLDIAIIGLGCLLPGATTTRKYWENILTGQTAIDEIPAHRWDWRLYYDNDRNAKDKIYSRWGGFLEDLPFDPSRYGMPPNSINHVDPMQLMALEIARQTLEDAGYPGKPFCRERTSVIIGASGGAGDVGMQYGLRSELPRFHGKLPEDIARRLPEWTEDTFAGLLLNVIAGRIANRLDLHGVNFTTDAACASSLAAIYQGAMELLTGRSDMVLAGGVDTVQGPFGYMCFSKTQALSPRGRCETFDEFADGIVISEGIAMVALKRLEDAERDGDRIYAVIKGVGGGSDGRAKGLTAPLPAGQLRAMKRAYEHLDFGPESVELFEAHGTGTAIGDLAELESTTTLLKQHGAGPAQAAIGSVKTLIGHTKAAAGISGLLKVVLALHHRVLPPHSGVSRPQEIFLRNDAPLYLPDKPRPWLRSAGHPRRGAVSAFGFGGTNFHVVLEEYSEEYRPWLFQSVRDNWPCELLIFSAGDRQELLTQINNVKDAAAISRVELRDLAASLAARRAPDGEVMAIIATDPSDLGPKLAQASEYLGGRRDDPGPGIYHSGLMTRGGKLAVLFPGQGAQYPDMLRELALHFPLVADTLAKADTVTRDDFANRFAPGNLLSHFIFPRGCYDEASQKDAARKITSTDIAQPALGAVESSLWLLMGEFGLTADMAGGHSYGEFVALFAAGIIDFETLMHISVSRGRLIADIGRKNRETGTMAAVMAPREQVEEILASVGEVVVANHNAPLQSVISGPTAKVKKAVEQFSDAGIRSVMIPVSAAFHSPLIEGVTGEFSAVIDRTDWTAGTMPVYSNTTGRPHADDVKTIKATMTRHLASPLEFVTEIKSMYADGARTFLELGPKSILGGLTEKILEDAPCNIISSEDKGTGLPGFLHMLGRLICAGHQVDLTPLFKGRDCLIGDPLDVSSLSRHRPLPDHVWLLNGSGARRINEPVRQIGVTVEDLVSLEESNKEQLLPKKETPDMDKHHGDSADHAELMENYLDMMRQFLETQERVMSMYLQGGGSATPVRRRSHTLRVPRRPSPPSAASAAGSPQARTGPEPAAQSQPPREDMAGKPAPASTDDNLQPGSSRESGDDRQPTPAQTGMMDRDKLTATLLKIVEEKTGYPQDMIGLEQNLEADLGIDSIKRVEIVGELLKVLPEDRVRSMGEEERSQLNTQSTLKGMVDILLTEGEDSRPFDQTGAEQEVLAADLPSRYIIEPVAEPLDGKAATHLTTGFFIITEDDMGLAGELEGLLSAKGCKPILLPRQVLEDEQSLEQWCAALTVPAGELAGIIHAVPVSAPWLPTEAKSDQWRAELFTSEKSFFLLVHRTLSLLHDNAHIVAVSGLGGSFCRLAVPHEGLSLQGGAVGLIKSLLEEKPNFRLKAIDLDPDLEPSRMAELVLAETELVGGRQEVGYPRGERTIFKTVPAAIPEHEGGMPANMVVFATGGAKGITAETLRVLAQPGNTLVLAGRSGLPEEEPAELKKLVSLADIQRYFIEQVRTGRLDLKPAEIRRRAMKILSDRELLANMEDFRSKGAEVIYCQLDITDENGVKTLFENLYEKYGAIHGIVHGAGVIEDKLLEDKTAESWSRVVETKVIGLMLLQKYIRPESLKFFTVFSSVAGRYGNSGQTDYATANELMNRICCQLRRIWPQQVTIKALCWGPWGPTRYGSGMVTPETEKKFLEKGVVLVQSDQGRKLFADEVLVSYDPAVEIICGQGKWEEHEAEKGKIFPKNHPTPFFSPTETFPPSDQRKIKTHILLGRRHRYLDEHRIDNIPVLPAAAAAEIIAEGTSLLYPEQKVVALHDLRVLNGIKITAQDQEIVLELDPGERDGDNVTVTAALTSQGDNGRQVIHYRCTVRFARELPAMPDTTHTTDDYREKSLSVAKAYDEWLFHGPVFQVIETIHGMSSEGALAELRPSEPGEWLSGIPERDNRWILDPAVLDAAPQMGLLWARMFRGESALPVRFGRITRYVDRLPPKLSMEFRRRETPEPSMISADVLFTDSEGRVVLKIEDLNCVSSKELNRLGGTARVTRQ</sequence>
<evidence type="ECO:0000256" key="4">
    <source>
        <dbReference type="PROSITE-ProRule" id="PRU01363"/>
    </source>
</evidence>
<evidence type="ECO:0000256" key="1">
    <source>
        <dbReference type="ARBA" id="ARBA00022450"/>
    </source>
</evidence>
<dbReference type="Gene3D" id="3.20.20.70">
    <property type="entry name" value="Aldolase class I"/>
    <property type="match status" value="2"/>
</dbReference>
<dbReference type="PROSITE" id="PS52004">
    <property type="entry name" value="KS3_2"/>
    <property type="match status" value="1"/>
</dbReference>
<dbReference type="InterPro" id="IPR013968">
    <property type="entry name" value="PKS_KR"/>
</dbReference>
<dbReference type="InterPro" id="IPR042104">
    <property type="entry name" value="PKS_dehydratase_sf"/>
</dbReference>
<evidence type="ECO:0000259" key="6">
    <source>
        <dbReference type="PROSITE" id="PS50075"/>
    </source>
</evidence>
<dbReference type="InterPro" id="IPR057326">
    <property type="entry name" value="KR_dom"/>
</dbReference>
<dbReference type="InterPro" id="IPR018201">
    <property type="entry name" value="Ketoacyl_synth_AS"/>
</dbReference>
<dbReference type="SUPFAM" id="SSF51412">
    <property type="entry name" value="Inosine monophosphate dehydrogenase (IMPDH)"/>
    <property type="match status" value="2"/>
</dbReference>
<dbReference type="PROSITE" id="PS00606">
    <property type="entry name" value="KS3_1"/>
    <property type="match status" value="1"/>
</dbReference>
<dbReference type="SUPFAM" id="SSF51735">
    <property type="entry name" value="NAD(P)-binding Rossmann-fold domains"/>
    <property type="match status" value="2"/>
</dbReference>
<dbReference type="PANTHER" id="PTHR43074">
    <property type="entry name" value="OMEGA-3 POLYUNSATURATED FATTY ACID SYNTHASE PFAB-RELATED"/>
    <property type="match status" value="1"/>
</dbReference>
<feature type="compositionally biased region" description="Low complexity" evidence="5">
    <location>
        <begin position="1718"/>
        <end position="1729"/>
    </location>
</feature>
<reference evidence="9" key="1">
    <citation type="submission" date="2020-12" db="EMBL/GenBank/DDBJ databases">
        <title>Desulfobium dissulfuricans gen. nov., sp. nov., a novel mesophilic, sulfate-reducing bacterium isolated from a deep-sea hydrothermal vent.</title>
        <authorList>
            <person name="Hashimoto Y."/>
            <person name="Tame A."/>
            <person name="Sawayama S."/>
            <person name="Miyazaki J."/>
            <person name="Takai K."/>
            <person name="Nakagawa S."/>
        </authorList>
    </citation>
    <scope>NUCLEOTIDE SEQUENCE</scope>
    <source>
        <strain evidence="9">GF1</strain>
    </source>
</reference>
<dbReference type="SMART" id="SM00827">
    <property type="entry name" value="PKS_AT"/>
    <property type="match status" value="1"/>
</dbReference>
<evidence type="ECO:0000259" key="8">
    <source>
        <dbReference type="PROSITE" id="PS52019"/>
    </source>
</evidence>
<organism evidence="9 10">
    <name type="scientific">Desulfolithobacter dissulfuricans</name>
    <dbReference type="NCBI Taxonomy" id="2795293"/>
    <lineage>
        <taxon>Bacteria</taxon>
        <taxon>Pseudomonadati</taxon>
        <taxon>Thermodesulfobacteriota</taxon>
        <taxon>Desulfobulbia</taxon>
        <taxon>Desulfobulbales</taxon>
        <taxon>Desulfobulbaceae</taxon>
        <taxon>Desulfolithobacter</taxon>
    </lineage>
</organism>
<dbReference type="GO" id="GO:0006633">
    <property type="term" value="P:fatty acid biosynthetic process"/>
    <property type="evidence" value="ECO:0007669"/>
    <property type="project" value="InterPro"/>
</dbReference>
<dbReference type="EMBL" id="AP024233">
    <property type="protein sequence ID" value="BCO07936.1"/>
    <property type="molecule type" value="Genomic_DNA"/>
</dbReference>
<dbReference type="PROSITE" id="PS52019">
    <property type="entry name" value="PKS_MFAS_DH"/>
    <property type="match status" value="1"/>
</dbReference>
<dbReference type="SMART" id="SM00825">
    <property type="entry name" value="PKS_KS"/>
    <property type="match status" value="1"/>
</dbReference>
<dbReference type="Pfam" id="PF03060">
    <property type="entry name" value="NMO"/>
    <property type="match status" value="1"/>
</dbReference>
<dbReference type="Gene3D" id="3.40.50.720">
    <property type="entry name" value="NAD(P)-binding Rossmann-like Domain"/>
    <property type="match status" value="1"/>
</dbReference>
<name>A0A915TY53_9BACT</name>
<dbReference type="InterPro" id="IPR016039">
    <property type="entry name" value="Thiolase-like"/>
</dbReference>
<feature type="domain" description="PKS/mFAS DH" evidence="8">
    <location>
        <begin position="2410"/>
        <end position="2701"/>
    </location>
</feature>
<dbReference type="PROSITE" id="PS50075">
    <property type="entry name" value="CARRIER"/>
    <property type="match status" value="1"/>
</dbReference>
<feature type="compositionally biased region" description="Polar residues" evidence="5">
    <location>
        <begin position="1754"/>
        <end position="1764"/>
    </location>
</feature>
<dbReference type="GO" id="GO:0004315">
    <property type="term" value="F:3-oxoacyl-[acyl-carrier-protein] synthase activity"/>
    <property type="evidence" value="ECO:0007669"/>
    <property type="project" value="InterPro"/>
</dbReference>
<dbReference type="InterPro" id="IPR016035">
    <property type="entry name" value="Acyl_Trfase/lysoPLipase"/>
</dbReference>
<feature type="active site" description="Proton donor; for dehydratase activity" evidence="4">
    <location>
        <position position="2618"/>
    </location>
</feature>
<proteinExistence type="predicted"/>
<dbReference type="SUPFAM" id="SSF52151">
    <property type="entry name" value="FabD/lysophospholipase-like"/>
    <property type="match status" value="1"/>
</dbReference>
<dbReference type="Pfam" id="PF00550">
    <property type="entry name" value="PP-binding"/>
    <property type="match status" value="1"/>
</dbReference>
<dbReference type="Pfam" id="PF14765">
    <property type="entry name" value="PS-DH"/>
    <property type="match status" value="1"/>
</dbReference>
<dbReference type="Pfam" id="PF00109">
    <property type="entry name" value="ketoacyl-synt"/>
    <property type="match status" value="1"/>
</dbReference>
<evidence type="ECO:0000256" key="3">
    <source>
        <dbReference type="ARBA" id="ARBA00022679"/>
    </source>
</evidence>
<evidence type="ECO:0000259" key="7">
    <source>
        <dbReference type="PROSITE" id="PS52004"/>
    </source>
</evidence>
<evidence type="ECO:0000256" key="5">
    <source>
        <dbReference type="SAM" id="MobiDB-lite"/>
    </source>
</evidence>
<dbReference type="SMART" id="SM00826">
    <property type="entry name" value="PKS_DH"/>
    <property type="match status" value="1"/>
</dbReference>
<dbReference type="Gene3D" id="3.40.366.10">
    <property type="entry name" value="Malonyl-Coenzyme A Acyl Carrier Protein, domain 2"/>
    <property type="match status" value="1"/>
</dbReference>
<keyword evidence="1" id="KW-0596">Phosphopantetheine</keyword>